<feature type="transmembrane region" description="Helical" evidence="1">
    <location>
        <begin position="235"/>
        <end position="255"/>
    </location>
</feature>
<organism evidence="2">
    <name type="scientific">Archaeoglobus profundus pleomorphic provirus 1</name>
    <dbReference type="NCBI Taxonomy" id="3115749"/>
    <lineage>
        <taxon>Viruses</taxon>
        <taxon>Monodnaviria</taxon>
        <taxon>Trapavirae</taxon>
        <taxon>Saleviricota</taxon>
        <taxon>Huolimaviricetes</taxon>
        <taxon>Haloruvirales</taxon>
        <taxon>Pleolipoviridae</taxon>
    </lineage>
</organism>
<feature type="transmembrane region" description="Helical" evidence="1">
    <location>
        <begin position="339"/>
        <end position="358"/>
    </location>
</feature>
<feature type="transmembrane region" description="Helical" evidence="1">
    <location>
        <begin position="185"/>
        <end position="204"/>
    </location>
</feature>
<evidence type="ECO:0000256" key="1">
    <source>
        <dbReference type="SAM" id="Phobius"/>
    </source>
</evidence>
<name>A0AAT9JAL3_9VIRU</name>
<evidence type="ECO:0000313" key="2">
    <source>
        <dbReference type="EMBL" id="DBA54576.1"/>
    </source>
</evidence>
<keyword evidence="1" id="KW-0812">Transmembrane</keyword>
<gene>
    <name evidence="2" type="ORF">ApPV1_gp12</name>
</gene>
<keyword evidence="1" id="KW-1133">Transmembrane helix</keyword>
<protein>
    <submittedName>
        <fullName evidence="2">Uncharacterized protein</fullName>
    </submittedName>
</protein>
<feature type="transmembrane region" description="Helical" evidence="1">
    <location>
        <begin position="364"/>
        <end position="387"/>
    </location>
</feature>
<sequence length="473" mass="55196">MNVKAFTILFFALICFSVGICLVADAEEVDYRDLTFWSDKTAEFFSGPSKTVIDNNTYVVEYNLKEGWIKVHSEIPTLIAICDPFSGKWVKKFIKKGETNITLPFKPQPYAGLRLLTVSSPWGFAVLKEKEEIWSWWDYPIVILRSEMAKWSWERSAYALSLFIVGLALSRHVKKDRLIVNHVKHLIVIILVVVLLFAILSMRYTTDNVILVQNGTKIVKQIPHLAFDTYYVKEWYNYLFALCFIAGYVLGLWLWRYDHLYVAYASYNEPLRIRIYPYDIERGVIRDFDGKLTLIDFKNSFKQFINFELNGYNVSGILAVGEENYSYPEYQRPSIRTSYALAGFFGLLVICLIADYLNVFKIDLAYALLFAGLIAVLTNIEALKAWFGVYVEKIKVLRCSELMNEDNYTKMLKEAEIKHVIEDYEKLLRDYVKEKITMPRRTVKHLLSMIRQVKVTKLENKPKRREENGEDKD</sequence>
<keyword evidence="1" id="KW-0472">Membrane</keyword>
<dbReference type="EMBL" id="BK065154">
    <property type="protein sequence ID" value="DBA54576.1"/>
    <property type="molecule type" value="Genomic_DNA"/>
</dbReference>
<accession>A0AAT9JAL3</accession>
<proteinExistence type="predicted"/>
<reference evidence="2" key="1">
    <citation type="journal article" date="2024" name="ISME J.">
        <title>Pleomorphic viruses establish stable relationship with marine hyperthermophilic archaea.</title>
        <authorList>
            <person name="Baquero D.P."/>
            <person name="Bignon E.A."/>
            <person name="Krupovic M."/>
        </authorList>
    </citation>
    <scope>NUCLEOTIDE SEQUENCE</scope>
</reference>